<evidence type="ECO:0000259" key="3">
    <source>
        <dbReference type="PROSITE" id="PS51736"/>
    </source>
</evidence>
<name>A0ABN7U2F5_9BACL</name>
<dbReference type="EMBL" id="CAJVCE010000065">
    <property type="protein sequence ID" value="CAG7659151.1"/>
    <property type="molecule type" value="Genomic_DNA"/>
</dbReference>
<protein>
    <submittedName>
        <fullName evidence="4">DNA-invertase hin</fullName>
    </submittedName>
</protein>
<dbReference type="PANTHER" id="PTHR30461">
    <property type="entry name" value="DNA-INVERTASE FROM LAMBDOID PROPHAGE"/>
    <property type="match status" value="1"/>
</dbReference>
<evidence type="ECO:0000256" key="1">
    <source>
        <dbReference type="ARBA" id="ARBA00023125"/>
    </source>
</evidence>
<evidence type="ECO:0000313" key="5">
    <source>
        <dbReference type="Proteomes" id="UP000730618"/>
    </source>
</evidence>
<dbReference type="CDD" id="cd03768">
    <property type="entry name" value="SR_ResInv"/>
    <property type="match status" value="1"/>
</dbReference>
<dbReference type="InterPro" id="IPR006119">
    <property type="entry name" value="Resolv_N"/>
</dbReference>
<dbReference type="Proteomes" id="UP000730618">
    <property type="component" value="Unassembled WGS sequence"/>
</dbReference>
<keyword evidence="1" id="KW-0238">DNA-binding</keyword>
<dbReference type="RefSeq" id="WP_218103517.1">
    <property type="nucleotide sequence ID" value="NZ_CAJVCE010000065.1"/>
</dbReference>
<dbReference type="InterPro" id="IPR050639">
    <property type="entry name" value="SSR_resolvase"/>
</dbReference>
<sequence length="158" mass="17395">MLPIIRISVRALVEYAFRRGSLESGFHAARDVLVVYKLDRLGRSTQKLVILVAELKQRGIVFEFVTDRIDTTTAMGEAILTIMSAFAQLEADLNRERTNAGLEAARARGREGGRPAANTGTLTRALKLHASKQHSIKDIVDMTGVSKSVLYRALQAQS</sequence>
<dbReference type="InterPro" id="IPR006120">
    <property type="entry name" value="Resolvase_HTH_dom"/>
</dbReference>
<keyword evidence="5" id="KW-1185">Reference proteome</keyword>
<evidence type="ECO:0000313" key="4">
    <source>
        <dbReference type="EMBL" id="CAG7659151.1"/>
    </source>
</evidence>
<evidence type="ECO:0000256" key="2">
    <source>
        <dbReference type="ARBA" id="ARBA00023172"/>
    </source>
</evidence>
<proteinExistence type="predicted"/>
<dbReference type="PANTHER" id="PTHR30461:SF2">
    <property type="entry name" value="SERINE RECOMBINASE PINE-RELATED"/>
    <property type="match status" value="1"/>
</dbReference>
<accession>A0ABN7U2F5</accession>
<organism evidence="4 5">
    <name type="scientific">Paenibacillus allorhizosphaerae</name>
    <dbReference type="NCBI Taxonomy" id="2849866"/>
    <lineage>
        <taxon>Bacteria</taxon>
        <taxon>Bacillati</taxon>
        <taxon>Bacillota</taxon>
        <taxon>Bacilli</taxon>
        <taxon>Bacillales</taxon>
        <taxon>Paenibacillaceae</taxon>
        <taxon>Paenibacillus</taxon>
    </lineage>
</organism>
<dbReference type="Pfam" id="PF00239">
    <property type="entry name" value="Resolvase"/>
    <property type="match status" value="1"/>
</dbReference>
<dbReference type="SMART" id="SM00857">
    <property type="entry name" value="Resolvase"/>
    <property type="match status" value="1"/>
</dbReference>
<comment type="caution">
    <text evidence="4">The sequence shown here is derived from an EMBL/GenBank/DDBJ whole genome shotgun (WGS) entry which is preliminary data.</text>
</comment>
<dbReference type="Pfam" id="PF02796">
    <property type="entry name" value="HTH_7"/>
    <property type="match status" value="1"/>
</dbReference>
<dbReference type="PROSITE" id="PS51736">
    <property type="entry name" value="RECOMBINASES_3"/>
    <property type="match status" value="1"/>
</dbReference>
<feature type="domain" description="Resolvase/invertase-type recombinase catalytic" evidence="3">
    <location>
        <begin position="1"/>
        <end position="109"/>
    </location>
</feature>
<gene>
    <name evidence="4" type="primary">hin</name>
    <name evidence="4" type="ORF">PAECIP111802_07414</name>
</gene>
<keyword evidence="2" id="KW-0233">DNA recombination</keyword>
<reference evidence="4 5" key="1">
    <citation type="submission" date="2021-06" db="EMBL/GenBank/DDBJ databases">
        <authorList>
            <person name="Criscuolo A."/>
        </authorList>
    </citation>
    <scope>NUCLEOTIDE SEQUENCE [LARGE SCALE GENOMIC DNA]</scope>
    <source>
        <strain evidence="5">CIP 111802</strain>
    </source>
</reference>